<keyword evidence="3 5" id="KW-1133">Transmembrane helix</keyword>
<proteinExistence type="predicted"/>
<gene>
    <name evidence="7" type="ORF">V8P97_02825</name>
</gene>
<dbReference type="RefSeq" id="WP_340468921.1">
    <property type="nucleotide sequence ID" value="NZ_JBANBB010000001.1"/>
</dbReference>
<evidence type="ECO:0000256" key="1">
    <source>
        <dbReference type="ARBA" id="ARBA00004141"/>
    </source>
</evidence>
<dbReference type="EMBL" id="JBANBB010000001">
    <property type="protein sequence ID" value="MEK0306404.1"/>
    <property type="molecule type" value="Genomic_DNA"/>
</dbReference>
<comment type="subcellular location">
    <subcellularLocation>
        <location evidence="1">Membrane</location>
        <topology evidence="1">Multi-pass membrane protein</topology>
    </subcellularLocation>
</comment>
<evidence type="ECO:0000256" key="5">
    <source>
        <dbReference type="SAM" id="Phobius"/>
    </source>
</evidence>
<evidence type="ECO:0000256" key="3">
    <source>
        <dbReference type="ARBA" id="ARBA00022989"/>
    </source>
</evidence>
<name>A0ABU8ZMH3_9BIFI</name>
<feature type="transmembrane region" description="Helical" evidence="5">
    <location>
        <begin position="31"/>
        <end position="48"/>
    </location>
</feature>
<evidence type="ECO:0000256" key="2">
    <source>
        <dbReference type="ARBA" id="ARBA00022692"/>
    </source>
</evidence>
<reference evidence="7 8" key="1">
    <citation type="submission" date="2024-02" db="EMBL/GenBank/DDBJ databases">
        <title>Bifidobacterium honeyensis sp. nov., isolated from the comb honey.</title>
        <authorList>
            <person name="Liu W."/>
            <person name="Li Y."/>
        </authorList>
    </citation>
    <scope>NUCLEOTIDE SEQUENCE [LARGE SCALE GENOMIC DNA]</scope>
    <source>
        <strain evidence="7 8">IMAU50988</strain>
    </source>
</reference>
<dbReference type="InterPro" id="IPR007829">
    <property type="entry name" value="TM2"/>
</dbReference>
<evidence type="ECO:0000313" key="8">
    <source>
        <dbReference type="Proteomes" id="UP001373159"/>
    </source>
</evidence>
<feature type="transmembrane region" description="Helical" evidence="5">
    <location>
        <begin position="55"/>
        <end position="80"/>
    </location>
</feature>
<evidence type="ECO:0000259" key="6">
    <source>
        <dbReference type="Pfam" id="PF05154"/>
    </source>
</evidence>
<keyword evidence="8" id="KW-1185">Reference proteome</keyword>
<accession>A0ABU8ZMH3</accession>
<comment type="caution">
    <text evidence="7">The sequence shown here is derived from an EMBL/GenBank/DDBJ whole genome shotgun (WGS) entry which is preliminary data.</text>
</comment>
<evidence type="ECO:0000256" key="4">
    <source>
        <dbReference type="ARBA" id="ARBA00023136"/>
    </source>
</evidence>
<evidence type="ECO:0000313" key="7">
    <source>
        <dbReference type="EMBL" id="MEK0306404.1"/>
    </source>
</evidence>
<keyword evidence="4 5" id="KW-0472">Membrane</keyword>
<feature type="domain" description="TM2" evidence="6">
    <location>
        <begin position="25"/>
        <end position="76"/>
    </location>
</feature>
<dbReference type="Pfam" id="PF05154">
    <property type="entry name" value="TM2"/>
    <property type="match status" value="1"/>
</dbReference>
<organism evidence="7 8">
    <name type="scientific">Bifidobacterium favimelis</name>
    <dbReference type="NCBI Taxonomy" id="3122979"/>
    <lineage>
        <taxon>Bacteria</taxon>
        <taxon>Bacillati</taxon>
        <taxon>Actinomycetota</taxon>
        <taxon>Actinomycetes</taxon>
        <taxon>Bifidobacteriales</taxon>
        <taxon>Bifidobacteriaceae</taxon>
        <taxon>Bifidobacterium</taxon>
    </lineage>
</organism>
<sequence length="105" mass="11524">MNGYQSPVQPWQRQAQYVYGPGMSDKSKVTAAIYAFFLGEFGIHNFYLGKTGRGVAQLLITIFLAIVVVGPIISWVWAIVEGAQILGSHPGSPYHQDGRGLELQD</sequence>
<keyword evidence="2 5" id="KW-0812">Transmembrane</keyword>
<protein>
    <submittedName>
        <fullName evidence="7">TM2 domain-containing protein</fullName>
    </submittedName>
</protein>
<dbReference type="Proteomes" id="UP001373159">
    <property type="component" value="Unassembled WGS sequence"/>
</dbReference>